<name>A0A139HDD5_9PEZI</name>
<dbReference type="AlphaFoldDB" id="A0A139HDD5"/>
<evidence type="ECO:0000313" key="3">
    <source>
        <dbReference type="Proteomes" id="UP000070133"/>
    </source>
</evidence>
<feature type="compositionally biased region" description="Basic and acidic residues" evidence="1">
    <location>
        <begin position="30"/>
        <end position="39"/>
    </location>
</feature>
<dbReference type="Proteomes" id="UP000070133">
    <property type="component" value="Unassembled WGS sequence"/>
</dbReference>
<gene>
    <name evidence="2" type="ORF">AC578_1942</name>
</gene>
<feature type="compositionally biased region" description="Acidic residues" evidence="1">
    <location>
        <begin position="20"/>
        <end position="29"/>
    </location>
</feature>
<evidence type="ECO:0000256" key="1">
    <source>
        <dbReference type="SAM" id="MobiDB-lite"/>
    </source>
</evidence>
<comment type="caution">
    <text evidence="2">The sequence shown here is derived from an EMBL/GenBank/DDBJ whole genome shotgun (WGS) entry which is preliminary data.</text>
</comment>
<dbReference type="OrthoDB" id="3650630at2759"/>
<sequence length="259" mass="29125">MMGVDITIVELPDWLDLDLDVEADEEEKEEPSTEKDRNNVPKQPVSNTQTTTRPPIHPHAPPSEPQRHLQTARLQPPGLPAYPAAPQMPYPPPYSAAYPPNSLNAQYLQYGPPVIYQNPTLHAHRVPAALPPLGHGQVNYVPVAPPSQRHGRYSAPIECLRSNFIADPSGFVNQVALWEAFRREHGYPKTPFNIGATELIPQAFTAVVVLADRLPDGTYIIRGIKTNLRRNPGGLESMVPPLRVRAPHPQHYWWWCWCY</sequence>
<keyword evidence="3" id="KW-1185">Reference proteome</keyword>
<protein>
    <submittedName>
        <fullName evidence="2">Uncharacterized protein</fullName>
    </submittedName>
</protein>
<reference evidence="2 3" key="1">
    <citation type="submission" date="2015-07" db="EMBL/GenBank/DDBJ databases">
        <title>Comparative genomics of the Sigatoka disease complex on banana suggests a link between parallel evolutionary changes in Pseudocercospora fijiensis and Pseudocercospora eumusae and increased virulence on the banana host.</title>
        <authorList>
            <person name="Chang T.-C."/>
            <person name="Salvucci A."/>
            <person name="Crous P.W."/>
            <person name="Stergiopoulos I."/>
        </authorList>
    </citation>
    <scope>NUCLEOTIDE SEQUENCE [LARGE SCALE GENOMIC DNA]</scope>
    <source>
        <strain evidence="2 3">CBS 114824</strain>
    </source>
</reference>
<feature type="region of interest" description="Disordered" evidence="1">
    <location>
        <begin position="20"/>
        <end position="86"/>
    </location>
</feature>
<feature type="compositionally biased region" description="Pro residues" evidence="1">
    <location>
        <begin position="55"/>
        <end position="64"/>
    </location>
</feature>
<dbReference type="EMBL" id="LFZN01000073">
    <property type="protein sequence ID" value="KXT00465.1"/>
    <property type="molecule type" value="Genomic_DNA"/>
</dbReference>
<feature type="compositionally biased region" description="Polar residues" evidence="1">
    <location>
        <begin position="40"/>
        <end position="53"/>
    </location>
</feature>
<organism evidence="2 3">
    <name type="scientific">Pseudocercospora eumusae</name>
    <dbReference type="NCBI Taxonomy" id="321146"/>
    <lineage>
        <taxon>Eukaryota</taxon>
        <taxon>Fungi</taxon>
        <taxon>Dikarya</taxon>
        <taxon>Ascomycota</taxon>
        <taxon>Pezizomycotina</taxon>
        <taxon>Dothideomycetes</taxon>
        <taxon>Dothideomycetidae</taxon>
        <taxon>Mycosphaerellales</taxon>
        <taxon>Mycosphaerellaceae</taxon>
        <taxon>Pseudocercospora</taxon>
    </lineage>
</organism>
<proteinExistence type="predicted"/>
<accession>A0A139HDD5</accession>
<evidence type="ECO:0000313" key="2">
    <source>
        <dbReference type="EMBL" id="KXT00465.1"/>
    </source>
</evidence>